<dbReference type="Gene3D" id="3.50.30.60">
    <property type="entry name" value="LD-carboxypeptidase A C-terminal domain-like"/>
    <property type="match status" value="1"/>
</dbReference>
<dbReference type="SUPFAM" id="SSF141986">
    <property type="entry name" value="LD-carboxypeptidase A C-terminal domain-like"/>
    <property type="match status" value="1"/>
</dbReference>
<accession>W6AAD4</accession>
<dbReference type="Pfam" id="PF02016">
    <property type="entry name" value="Peptidase_S66"/>
    <property type="match status" value="1"/>
</dbReference>
<dbReference type="Pfam" id="PF17676">
    <property type="entry name" value="Peptidase_S66C"/>
    <property type="match status" value="1"/>
</dbReference>
<proteinExistence type="inferred from homology"/>
<dbReference type="STRING" id="1276257.SSABA_v1c03910"/>
<feature type="active site" description="Nucleophile" evidence="3">
    <location>
        <position position="100"/>
    </location>
</feature>
<evidence type="ECO:0000259" key="5">
    <source>
        <dbReference type="Pfam" id="PF17676"/>
    </source>
</evidence>
<keyword evidence="2" id="KW-0378">Hydrolase</keyword>
<sequence length="323" mass="37241">MKIGVFSASAPAFQQCPNRAMNAIKFLQNKGHEVILGELFYNKDFYRSGSIKDRASEFNNLLKLKCNIYISSIGGFCSNSIVGLIDFKLIKKNMIFAGNSDASPILNAISQKTKARVIYGPSLISHFGEWEKIYSDKTYAKLMESITSKVNVIEEFDYWTDDYINWDKFEKPKRKHKNKTEFEGKVIVKGKLIGGNLNSLATTDLFLKTKFFKNKILFIEDSHKNLEQIEKLFSFLFISGALKKIKAIIFGKYEKYEDFGSKIKPHILIKEIYKANQIKIPNLVYYIDCGHTHPTNSLLLRKKMKIDFNNKEITQYIKMRGVI</sequence>
<dbReference type="OrthoDB" id="9807329at2"/>
<dbReference type="PANTHER" id="PTHR30237:SF5">
    <property type="entry name" value="CARBOXYPEPTIDASE VC_A0337-RELATED"/>
    <property type="match status" value="1"/>
</dbReference>
<protein>
    <recommendedName>
        <fullName evidence="8">LD-carboxypeptidase</fullName>
    </recommendedName>
</protein>
<dbReference type="HOGENOM" id="CLU_986629_0_0_14"/>
<dbReference type="KEGG" id="ssab:SSABA_v1c03910"/>
<feature type="domain" description="LD-carboxypeptidase C-terminal" evidence="5">
    <location>
        <begin position="189"/>
        <end position="305"/>
    </location>
</feature>
<feature type="active site" description="Charge relay system" evidence="3">
    <location>
        <position position="220"/>
    </location>
</feature>
<organism evidence="6 7">
    <name type="scientific">Spiroplasma sabaudiense Ar-1343</name>
    <dbReference type="NCBI Taxonomy" id="1276257"/>
    <lineage>
        <taxon>Bacteria</taxon>
        <taxon>Bacillati</taxon>
        <taxon>Mycoplasmatota</taxon>
        <taxon>Mollicutes</taxon>
        <taxon>Entomoplasmatales</taxon>
        <taxon>Spiroplasmataceae</taxon>
        <taxon>Spiroplasma</taxon>
    </lineage>
</organism>
<reference evidence="6 7" key="1">
    <citation type="journal article" date="2014" name="Genome Biol. Evol.">
        <title>Molecular evolution of the substrate utilization strategies and putative virulence factors in mosquito-associated Spiroplasma species.</title>
        <authorList>
            <person name="Chang T.H."/>
            <person name="Lo W.S."/>
            <person name="Ku C."/>
            <person name="Chen L.L."/>
            <person name="Kuo C.H."/>
        </authorList>
    </citation>
    <scope>NUCLEOTIDE SEQUENCE [LARGE SCALE GENOMIC DNA]</scope>
    <source>
        <strain evidence="6">Ar-1343</strain>
    </source>
</reference>
<evidence type="ECO:0000259" key="4">
    <source>
        <dbReference type="Pfam" id="PF02016"/>
    </source>
</evidence>
<name>W6AAD4_9MOLU</name>
<evidence type="ECO:0000256" key="2">
    <source>
        <dbReference type="ARBA" id="ARBA00022801"/>
    </source>
</evidence>
<dbReference type="SUPFAM" id="SSF52317">
    <property type="entry name" value="Class I glutamine amidotransferase-like"/>
    <property type="match status" value="1"/>
</dbReference>
<evidence type="ECO:0000256" key="1">
    <source>
        <dbReference type="ARBA" id="ARBA00010233"/>
    </source>
</evidence>
<comment type="similarity">
    <text evidence="1">Belongs to the peptidase S66 family.</text>
</comment>
<dbReference type="EMBL" id="CP006934">
    <property type="protein sequence ID" value="AHI53800.1"/>
    <property type="molecule type" value="Genomic_DNA"/>
</dbReference>
<dbReference type="InterPro" id="IPR029062">
    <property type="entry name" value="Class_I_gatase-like"/>
</dbReference>
<dbReference type="Proteomes" id="UP000019265">
    <property type="component" value="Chromosome"/>
</dbReference>
<dbReference type="eggNOG" id="COG1619">
    <property type="taxonomic scope" value="Bacteria"/>
</dbReference>
<feature type="active site" description="Charge relay system" evidence="3">
    <location>
        <position position="291"/>
    </location>
</feature>
<gene>
    <name evidence="6" type="ORF">SSABA_v1c03910</name>
</gene>
<dbReference type="GO" id="GO:0016787">
    <property type="term" value="F:hydrolase activity"/>
    <property type="evidence" value="ECO:0007669"/>
    <property type="project" value="UniProtKB-KW"/>
</dbReference>
<dbReference type="Gene3D" id="3.40.50.10740">
    <property type="entry name" value="Class I glutamine amidotransferase-like"/>
    <property type="match status" value="1"/>
</dbReference>
<dbReference type="InterPro" id="IPR040921">
    <property type="entry name" value="Peptidase_S66C"/>
</dbReference>
<dbReference type="PATRIC" id="fig|1276257.3.peg.400"/>
<feature type="domain" description="LD-carboxypeptidase N-terminal" evidence="4">
    <location>
        <begin position="3"/>
        <end position="120"/>
    </location>
</feature>
<dbReference type="PANTHER" id="PTHR30237">
    <property type="entry name" value="MURAMOYLTETRAPEPTIDE CARBOXYPEPTIDASE"/>
    <property type="match status" value="1"/>
</dbReference>
<dbReference type="InterPro" id="IPR027461">
    <property type="entry name" value="Carboxypeptidase_A_C_sf"/>
</dbReference>
<evidence type="ECO:0000256" key="3">
    <source>
        <dbReference type="PIRSR" id="PIRSR028757-1"/>
    </source>
</evidence>
<evidence type="ECO:0000313" key="6">
    <source>
        <dbReference type="EMBL" id="AHI53800.1"/>
    </source>
</evidence>
<dbReference type="InterPro" id="IPR003507">
    <property type="entry name" value="S66_fam"/>
</dbReference>
<dbReference type="InterPro" id="IPR040449">
    <property type="entry name" value="Peptidase_S66_N"/>
</dbReference>
<dbReference type="PIRSF" id="PIRSF028757">
    <property type="entry name" value="LD-carboxypeptidase"/>
    <property type="match status" value="1"/>
</dbReference>
<evidence type="ECO:0000313" key="7">
    <source>
        <dbReference type="Proteomes" id="UP000019265"/>
    </source>
</evidence>
<evidence type="ECO:0008006" key="8">
    <source>
        <dbReference type="Google" id="ProtNLM"/>
    </source>
</evidence>
<dbReference type="InterPro" id="IPR027478">
    <property type="entry name" value="LdcA_N"/>
</dbReference>
<dbReference type="AlphaFoldDB" id="W6AAD4"/>
<keyword evidence="7" id="KW-1185">Reference proteome</keyword>
<dbReference type="RefSeq" id="WP_025250937.1">
    <property type="nucleotide sequence ID" value="NZ_CP006934.1"/>
</dbReference>